<accession>A0A1T5CBM5</accession>
<evidence type="ECO:0000313" key="1">
    <source>
        <dbReference type="EMBL" id="SKB56763.1"/>
    </source>
</evidence>
<dbReference type="AlphaFoldDB" id="A0A1T5CBM5"/>
<keyword evidence="2" id="KW-1185">Reference proteome</keyword>
<reference evidence="1 2" key="1">
    <citation type="submission" date="2017-02" db="EMBL/GenBank/DDBJ databases">
        <authorList>
            <person name="Peterson S.W."/>
        </authorList>
    </citation>
    <scope>NUCLEOTIDE SEQUENCE [LARGE SCALE GENOMIC DNA]</scope>
    <source>
        <strain evidence="1 2">DSM 24412</strain>
    </source>
</reference>
<dbReference type="STRING" id="889453.SAMN03080601_00748"/>
<sequence>MPCLLRCAAFLKYWACFPPQEKDVKKINVFFVKKTVLFERSEFMVFRKTH</sequence>
<organism evidence="1 2">
    <name type="scientific">Alkalitalea saponilacus</name>
    <dbReference type="NCBI Taxonomy" id="889453"/>
    <lineage>
        <taxon>Bacteria</taxon>
        <taxon>Pseudomonadati</taxon>
        <taxon>Bacteroidota</taxon>
        <taxon>Bacteroidia</taxon>
        <taxon>Marinilabiliales</taxon>
        <taxon>Marinilabiliaceae</taxon>
        <taxon>Alkalitalea</taxon>
    </lineage>
</organism>
<gene>
    <name evidence="1" type="ORF">SAMN03080601_00748</name>
</gene>
<evidence type="ECO:0000313" key="2">
    <source>
        <dbReference type="Proteomes" id="UP000191055"/>
    </source>
</evidence>
<name>A0A1T5CBM5_9BACT</name>
<dbReference type="Proteomes" id="UP000191055">
    <property type="component" value="Unassembled WGS sequence"/>
</dbReference>
<dbReference type="EMBL" id="FUYV01000003">
    <property type="protein sequence ID" value="SKB56763.1"/>
    <property type="molecule type" value="Genomic_DNA"/>
</dbReference>
<proteinExistence type="predicted"/>
<protein>
    <submittedName>
        <fullName evidence="1">Uncharacterized protein</fullName>
    </submittedName>
</protein>